<comment type="caution">
    <text evidence="1">The sequence shown here is derived from an EMBL/GenBank/DDBJ whole genome shotgun (WGS) entry which is preliminary data.</text>
</comment>
<dbReference type="OrthoDB" id="9767864at2"/>
<proteinExistence type="predicted"/>
<evidence type="ECO:0000313" key="2">
    <source>
        <dbReference type="Proteomes" id="UP000315434"/>
    </source>
</evidence>
<dbReference type="InterPro" id="IPR052042">
    <property type="entry name" value="Tail_sheath_structural"/>
</dbReference>
<dbReference type="EMBL" id="SGNY01000001">
    <property type="protein sequence ID" value="TRB03040.1"/>
    <property type="molecule type" value="Genomic_DNA"/>
</dbReference>
<name>A0A546XQL0_RHIRH</name>
<gene>
    <name evidence="1" type="ORF">EXN68_05190</name>
</gene>
<dbReference type="PANTHER" id="PTHR35861:SF1">
    <property type="entry name" value="PHAGE TAIL SHEATH PROTEIN"/>
    <property type="match status" value="1"/>
</dbReference>
<organism evidence="1 2">
    <name type="scientific">Rhizobium rhizogenes</name>
    <name type="common">Agrobacterium rhizogenes</name>
    <dbReference type="NCBI Taxonomy" id="359"/>
    <lineage>
        <taxon>Bacteria</taxon>
        <taxon>Pseudomonadati</taxon>
        <taxon>Pseudomonadota</taxon>
        <taxon>Alphaproteobacteria</taxon>
        <taxon>Hyphomicrobiales</taxon>
        <taxon>Rhizobiaceae</taxon>
        <taxon>Rhizobium/Agrobacterium group</taxon>
        <taxon>Rhizobium</taxon>
    </lineage>
</organism>
<sequence>MSGTTDFVGVRRFSNLRSTVAKIDTRDSTKIGIVAPAPTADNAAFPLDEPVRLSLDNVEQVAKLGTGVVRDTVDQLLSEGIVTDLAFVRTQHSSAAAPAEKLSEETNHIVGSAGAKTGMYALLDAKSELKIEPGIIISPGYMTARLGGAANPVVAAARVVADRIIDCMVIGDTPSTSIEAAIEWAEDFATALNVIGLYPQAVVNLGAGNVTRALSPHMAGAMVRRDKETGGPYKASWNRPLTGVLGPSVPVGYTDGDISSEANQLAQAGVGTIIEGNLLWAPFTTATDPTVNSWRSIKKIRTRRAIEKAMLRPMRQYLSEDITPHLVTLIYRAADQFLSDLKTLTAIIDYELIWSKALNSAAILEAGALRVKMRWAETPDLVDLQLYDEPMPEAFDVLESAIASALAALGNSNIRVTA</sequence>
<protein>
    <submittedName>
        <fullName evidence="1">Phage tail sheath family protein</fullName>
    </submittedName>
</protein>
<evidence type="ECO:0000313" key="1">
    <source>
        <dbReference type="EMBL" id="TRB03040.1"/>
    </source>
</evidence>
<dbReference type="RefSeq" id="WP_142839865.1">
    <property type="nucleotide sequence ID" value="NZ_SGNY01000001.1"/>
</dbReference>
<dbReference type="AlphaFoldDB" id="A0A546XQL0"/>
<dbReference type="PANTHER" id="PTHR35861">
    <property type="match status" value="1"/>
</dbReference>
<reference evidence="1 2" key="1">
    <citation type="journal article" date="2019" name="Appl. Microbiol. Biotechnol.">
        <title>Differential efficiency of wild type rhizogenic strains for rol gene transformation of plants.</title>
        <authorList>
            <person name="Desmet S."/>
            <person name="De Keyser E."/>
            <person name="Van Vaerenbergh J."/>
            <person name="Baeyen S."/>
            <person name="Van Huylenbroeck J."/>
            <person name="Geelen D."/>
            <person name="Dhooghe E."/>
        </authorList>
    </citation>
    <scope>NUCLEOTIDE SEQUENCE [LARGE SCALE GENOMIC DNA]</scope>
    <source>
        <strain evidence="1 2">GBBC3284</strain>
    </source>
</reference>
<accession>A0A546XQL0</accession>
<dbReference type="Proteomes" id="UP000315434">
    <property type="component" value="Unassembled WGS sequence"/>
</dbReference>